<dbReference type="SUPFAM" id="SSF46785">
    <property type="entry name" value="Winged helix' DNA-binding domain"/>
    <property type="match status" value="1"/>
</dbReference>
<dbReference type="InterPro" id="IPR000835">
    <property type="entry name" value="HTH_MarR-typ"/>
</dbReference>
<reference evidence="2 3" key="1">
    <citation type="submission" date="2020-11" db="EMBL/GenBank/DDBJ databases">
        <title>The genome sequence of Erythrobacter sp. 6D36.</title>
        <authorList>
            <person name="Liu Y."/>
        </authorList>
    </citation>
    <scope>NUCLEOTIDE SEQUENCE [LARGE SCALE GENOMIC DNA]</scope>
    <source>
        <strain evidence="2 3">6D36</strain>
    </source>
</reference>
<dbReference type="RefSeq" id="WP_200981152.1">
    <property type="nucleotide sequence ID" value="NZ_CP064654.1"/>
</dbReference>
<name>A0A7S8IUA5_9SPHN</name>
<dbReference type="InterPro" id="IPR036390">
    <property type="entry name" value="WH_DNA-bd_sf"/>
</dbReference>
<dbReference type="KEGG" id="qso:IRL76_09680"/>
<dbReference type="SMART" id="SM00347">
    <property type="entry name" value="HTH_MARR"/>
    <property type="match status" value="1"/>
</dbReference>
<gene>
    <name evidence="2" type="ORF">IRL76_09680</name>
</gene>
<evidence type="ECO:0000313" key="2">
    <source>
        <dbReference type="EMBL" id="QPC98145.1"/>
    </source>
</evidence>
<dbReference type="GO" id="GO:0003700">
    <property type="term" value="F:DNA-binding transcription factor activity"/>
    <property type="evidence" value="ECO:0007669"/>
    <property type="project" value="InterPro"/>
</dbReference>
<dbReference type="Gene3D" id="1.10.10.10">
    <property type="entry name" value="Winged helix-like DNA-binding domain superfamily/Winged helix DNA-binding domain"/>
    <property type="match status" value="1"/>
</dbReference>
<dbReference type="GO" id="GO:0003677">
    <property type="term" value="F:DNA binding"/>
    <property type="evidence" value="ECO:0007669"/>
    <property type="project" value="UniProtKB-KW"/>
</dbReference>
<evidence type="ECO:0000313" key="3">
    <source>
        <dbReference type="Proteomes" id="UP000594459"/>
    </source>
</evidence>
<dbReference type="Proteomes" id="UP000594459">
    <property type="component" value="Chromosome"/>
</dbReference>
<dbReference type="Pfam" id="PF13463">
    <property type="entry name" value="HTH_27"/>
    <property type="match status" value="1"/>
</dbReference>
<dbReference type="InterPro" id="IPR036388">
    <property type="entry name" value="WH-like_DNA-bd_sf"/>
</dbReference>
<accession>A0A7S8IUA5</accession>
<dbReference type="EMBL" id="CP064654">
    <property type="protein sequence ID" value="QPC98145.1"/>
    <property type="molecule type" value="Genomic_DNA"/>
</dbReference>
<sequence>MKKENVAELRDLATRILGLTEEQGATIELYRQDAKPIQAIQYSTDLIGDDELWRAARKELARKRARTEFLPAEMSTGACWTMLLDLFDNKRRHKQVSITSVCSAAMVPTTTALRYLGLLFTMGLVERLSDPRDARRVHVRLTGQGETAVKQTLQRQIEVERRIDEEDLKENNSRG</sequence>
<keyword evidence="2" id="KW-0238">DNA-binding</keyword>
<feature type="domain" description="HTH marR-type" evidence="1">
    <location>
        <begin position="68"/>
        <end position="172"/>
    </location>
</feature>
<evidence type="ECO:0000259" key="1">
    <source>
        <dbReference type="SMART" id="SM00347"/>
    </source>
</evidence>
<proteinExistence type="predicted"/>
<keyword evidence="3" id="KW-1185">Reference proteome</keyword>
<organism evidence="2 3">
    <name type="scientific">Qipengyuania soli</name>
    <dbReference type="NCBI Taxonomy" id="2782568"/>
    <lineage>
        <taxon>Bacteria</taxon>
        <taxon>Pseudomonadati</taxon>
        <taxon>Pseudomonadota</taxon>
        <taxon>Alphaproteobacteria</taxon>
        <taxon>Sphingomonadales</taxon>
        <taxon>Erythrobacteraceae</taxon>
        <taxon>Qipengyuania</taxon>
    </lineage>
</organism>
<protein>
    <submittedName>
        <fullName evidence="2">Winged helix DNA-binding protein</fullName>
    </submittedName>
</protein>
<dbReference type="AlphaFoldDB" id="A0A7S8IUA5"/>